<dbReference type="InterPro" id="IPR008332">
    <property type="entry name" value="MethylG_MeTrfase_N"/>
</dbReference>
<dbReference type="InterPro" id="IPR036388">
    <property type="entry name" value="WH-like_DNA-bd_sf"/>
</dbReference>
<dbReference type="InterPro" id="IPR014048">
    <property type="entry name" value="MethylDNA_cys_MeTrfase_DNA-bd"/>
</dbReference>
<comment type="function">
    <text evidence="9">Involved in the cellular defense against the biological effects of O6-methylguanine (O6-MeG) and O4-methylthymine (O4-MeT) in DNA. Repairs the methylated nucleobase in DNA by stoichiometrically transferring the methyl group to a cysteine residue in the enzyme. This is a suicide reaction: the enzyme is irreversibly inactivated.</text>
</comment>
<dbReference type="NCBIfam" id="TIGR00589">
    <property type="entry name" value="ogt"/>
    <property type="match status" value="1"/>
</dbReference>
<feature type="domain" description="Methylated-DNA-[protein]-cysteine S-methyltransferase DNA binding" evidence="10">
    <location>
        <begin position="76"/>
        <end position="155"/>
    </location>
</feature>
<dbReference type="FunFam" id="1.10.10.10:FF:000214">
    <property type="entry name" value="Methylated-DNA--protein-cysteine methyltransferase"/>
    <property type="match status" value="1"/>
</dbReference>
<gene>
    <name evidence="12" type="ORF">FZD51_18045</name>
</gene>
<evidence type="ECO:0000259" key="10">
    <source>
        <dbReference type="Pfam" id="PF01035"/>
    </source>
</evidence>
<evidence type="ECO:0000256" key="9">
    <source>
        <dbReference type="HAMAP-Rule" id="MF_00772"/>
    </source>
</evidence>
<dbReference type="SUPFAM" id="SSF46767">
    <property type="entry name" value="Methylated DNA-protein cysteine methyltransferase, C-terminal domain"/>
    <property type="match status" value="1"/>
</dbReference>
<accession>A0A5D4R3K9</accession>
<dbReference type="InterPro" id="IPR036217">
    <property type="entry name" value="MethylDNA_cys_MeTrfase_DNAb"/>
</dbReference>
<evidence type="ECO:0000256" key="1">
    <source>
        <dbReference type="ARBA" id="ARBA00001286"/>
    </source>
</evidence>
<dbReference type="Gene3D" id="1.10.10.10">
    <property type="entry name" value="Winged helix-like DNA-binding domain superfamily/Winged helix DNA-binding domain"/>
    <property type="match status" value="1"/>
</dbReference>
<dbReference type="GO" id="GO:0005737">
    <property type="term" value="C:cytoplasm"/>
    <property type="evidence" value="ECO:0007669"/>
    <property type="project" value="UniProtKB-SubCell"/>
</dbReference>
<dbReference type="RefSeq" id="WP_101552064.1">
    <property type="nucleotide sequence ID" value="NZ_CP160000.1"/>
</dbReference>
<dbReference type="Proteomes" id="UP000322139">
    <property type="component" value="Unassembled WGS sequence"/>
</dbReference>
<keyword evidence="3 9" id="KW-0963">Cytoplasm</keyword>
<dbReference type="GO" id="GO:0032259">
    <property type="term" value="P:methylation"/>
    <property type="evidence" value="ECO:0007669"/>
    <property type="project" value="UniProtKB-KW"/>
</dbReference>
<dbReference type="CDD" id="cd06445">
    <property type="entry name" value="ATase"/>
    <property type="match status" value="1"/>
</dbReference>
<dbReference type="InterPro" id="IPR001497">
    <property type="entry name" value="MethylDNA_cys_MeTrfase_AS"/>
</dbReference>
<feature type="active site" description="Nucleophile; methyl group acceptor" evidence="9">
    <location>
        <position position="127"/>
    </location>
</feature>
<dbReference type="GO" id="GO:0006307">
    <property type="term" value="P:DNA alkylation repair"/>
    <property type="evidence" value="ECO:0007669"/>
    <property type="project" value="UniProtKB-UniRule"/>
</dbReference>
<dbReference type="HAMAP" id="MF_00772">
    <property type="entry name" value="OGT"/>
    <property type="match status" value="1"/>
</dbReference>
<comment type="similarity">
    <text evidence="2 9">Belongs to the MGMT family.</text>
</comment>
<organism evidence="12 13">
    <name type="scientific">Bacillus infantis</name>
    <dbReference type="NCBI Taxonomy" id="324767"/>
    <lineage>
        <taxon>Bacteria</taxon>
        <taxon>Bacillati</taxon>
        <taxon>Bacillota</taxon>
        <taxon>Bacilli</taxon>
        <taxon>Bacillales</taxon>
        <taxon>Bacillaceae</taxon>
        <taxon>Bacillus</taxon>
    </lineage>
</organism>
<evidence type="ECO:0000313" key="12">
    <source>
        <dbReference type="EMBL" id="TYS45945.1"/>
    </source>
</evidence>
<keyword evidence="7 9" id="KW-0234">DNA repair</keyword>
<dbReference type="GeneID" id="97347690"/>
<reference evidence="12 13" key="1">
    <citation type="submission" date="2019-08" db="EMBL/GenBank/DDBJ databases">
        <title>Bacillus genomes from the desert of Cuatro Cienegas, Coahuila.</title>
        <authorList>
            <person name="Olmedo-Alvarez G."/>
        </authorList>
    </citation>
    <scope>NUCLEOTIDE SEQUENCE [LARGE SCALE GENOMIC DNA]</scope>
    <source>
        <strain evidence="12 13">CH446_14T</strain>
    </source>
</reference>
<dbReference type="EMBL" id="VTER01000009">
    <property type="protein sequence ID" value="TYS45945.1"/>
    <property type="molecule type" value="Genomic_DNA"/>
</dbReference>
<dbReference type="PANTHER" id="PTHR10815">
    <property type="entry name" value="METHYLATED-DNA--PROTEIN-CYSTEINE METHYLTRANSFERASE"/>
    <property type="match status" value="1"/>
</dbReference>
<dbReference type="EC" id="2.1.1.63" evidence="9"/>
<protein>
    <recommendedName>
        <fullName evidence="9">Methylated-DNA--protein-cysteine methyltransferase</fullName>
        <ecNumber evidence="9">2.1.1.63</ecNumber>
    </recommendedName>
    <alternativeName>
        <fullName evidence="9">6-O-methylguanine-DNA methyltransferase</fullName>
        <shortName evidence="9">MGMT</shortName>
    </alternativeName>
    <alternativeName>
        <fullName evidence="9">O-6-methylguanine-DNA-alkyltransferase</fullName>
    </alternativeName>
</protein>
<keyword evidence="4 9" id="KW-0489">Methyltransferase</keyword>
<evidence type="ECO:0000256" key="2">
    <source>
        <dbReference type="ARBA" id="ARBA00008711"/>
    </source>
</evidence>
<evidence type="ECO:0000256" key="7">
    <source>
        <dbReference type="ARBA" id="ARBA00023204"/>
    </source>
</evidence>
<dbReference type="PANTHER" id="PTHR10815:SF13">
    <property type="entry name" value="METHYLATED-DNA--PROTEIN-CYSTEINE METHYLTRANSFERASE"/>
    <property type="match status" value="1"/>
</dbReference>
<feature type="domain" description="Methylguanine DNA methyltransferase ribonuclease-like" evidence="11">
    <location>
        <begin position="4"/>
        <end position="69"/>
    </location>
</feature>
<name>A0A5D4R3K9_9BACI</name>
<evidence type="ECO:0000313" key="13">
    <source>
        <dbReference type="Proteomes" id="UP000322139"/>
    </source>
</evidence>
<evidence type="ECO:0000256" key="3">
    <source>
        <dbReference type="ARBA" id="ARBA00022490"/>
    </source>
</evidence>
<dbReference type="GO" id="GO:0003908">
    <property type="term" value="F:methylated-DNA-[protein]-cysteine S-methyltransferase activity"/>
    <property type="evidence" value="ECO:0007669"/>
    <property type="project" value="UniProtKB-UniRule"/>
</dbReference>
<dbReference type="SUPFAM" id="SSF53155">
    <property type="entry name" value="Methylated DNA-protein cysteine methyltransferase domain"/>
    <property type="match status" value="1"/>
</dbReference>
<dbReference type="InterPro" id="IPR036631">
    <property type="entry name" value="MGMT_N_sf"/>
</dbReference>
<comment type="subcellular location">
    <subcellularLocation>
        <location evidence="9">Cytoplasm</location>
    </subcellularLocation>
</comment>
<comment type="miscellaneous">
    <text evidence="9">This enzyme catalyzes only one turnover and therefore is not strictly catalytic. According to one definition, an enzyme is a biocatalyst that acts repeatedly and over many reaction cycles.</text>
</comment>
<dbReference type="Pfam" id="PF02870">
    <property type="entry name" value="Methyltransf_1N"/>
    <property type="match status" value="1"/>
</dbReference>
<comment type="catalytic activity">
    <reaction evidence="8 9">
        <text>a 6-O-methyl-2'-deoxyguanosine in DNA + L-cysteinyl-[protein] = S-methyl-L-cysteinyl-[protein] + a 2'-deoxyguanosine in DNA</text>
        <dbReference type="Rhea" id="RHEA:24000"/>
        <dbReference type="Rhea" id="RHEA-COMP:10131"/>
        <dbReference type="Rhea" id="RHEA-COMP:10132"/>
        <dbReference type="Rhea" id="RHEA-COMP:11367"/>
        <dbReference type="Rhea" id="RHEA-COMP:11368"/>
        <dbReference type="ChEBI" id="CHEBI:29950"/>
        <dbReference type="ChEBI" id="CHEBI:82612"/>
        <dbReference type="ChEBI" id="CHEBI:85445"/>
        <dbReference type="ChEBI" id="CHEBI:85448"/>
        <dbReference type="EC" id="2.1.1.63"/>
    </reaction>
</comment>
<dbReference type="Gene3D" id="3.30.160.70">
    <property type="entry name" value="Methylated DNA-protein cysteine methyltransferase domain"/>
    <property type="match status" value="1"/>
</dbReference>
<evidence type="ECO:0000256" key="5">
    <source>
        <dbReference type="ARBA" id="ARBA00022679"/>
    </source>
</evidence>
<comment type="catalytic activity">
    <reaction evidence="1 9">
        <text>a 4-O-methyl-thymidine in DNA + L-cysteinyl-[protein] = a thymidine in DNA + S-methyl-L-cysteinyl-[protein]</text>
        <dbReference type="Rhea" id="RHEA:53428"/>
        <dbReference type="Rhea" id="RHEA-COMP:10131"/>
        <dbReference type="Rhea" id="RHEA-COMP:10132"/>
        <dbReference type="Rhea" id="RHEA-COMP:13555"/>
        <dbReference type="Rhea" id="RHEA-COMP:13556"/>
        <dbReference type="ChEBI" id="CHEBI:29950"/>
        <dbReference type="ChEBI" id="CHEBI:82612"/>
        <dbReference type="ChEBI" id="CHEBI:137386"/>
        <dbReference type="ChEBI" id="CHEBI:137387"/>
        <dbReference type="EC" id="2.1.1.63"/>
    </reaction>
</comment>
<evidence type="ECO:0000256" key="8">
    <source>
        <dbReference type="ARBA" id="ARBA00049348"/>
    </source>
</evidence>
<comment type="caution">
    <text evidence="12">The sequence shown here is derived from an EMBL/GenBank/DDBJ whole genome shotgun (WGS) entry which is preliminary data.</text>
</comment>
<dbReference type="InterPro" id="IPR023546">
    <property type="entry name" value="MGMT"/>
</dbReference>
<dbReference type="Pfam" id="PF01035">
    <property type="entry name" value="DNA_binding_1"/>
    <property type="match status" value="1"/>
</dbReference>
<dbReference type="PROSITE" id="PS00374">
    <property type="entry name" value="MGMT"/>
    <property type="match status" value="1"/>
</dbReference>
<evidence type="ECO:0000259" key="11">
    <source>
        <dbReference type="Pfam" id="PF02870"/>
    </source>
</evidence>
<dbReference type="AlphaFoldDB" id="A0A5D4R3K9"/>
<keyword evidence="6 9" id="KW-0227">DNA damage</keyword>
<sequence length="162" mass="18691">MSEVYRADYESPIGTIEIAGNEQAVVSILFTDREKAEYPLEKWFPEAIKECWQQLDEYFKGERREFTFPYMLQGTDFQQRVWNALTSIPYASTGTYKDIASLIENEKAVRAVGTANGRNKLSIVLPCHRIIGTNGTMTGYAGGIWRKEWLLEHERKHFSKKS</sequence>
<evidence type="ECO:0000256" key="6">
    <source>
        <dbReference type="ARBA" id="ARBA00022763"/>
    </source>
</evidence>
<keyword evidence="5 9" id="KW-0808">Transferase</keyword>
<proteinExistence type="inferred from homology"/>
<evidence type="ECO:0000256" key="4">
    <source>
        <dbReference type="ARBA" id="ARBA00022603"/>
    </source>
</evidence>